<accession>A0A369JUY0</accession>
<dbReference type="STRING" id="39966.A0A369JUY0"/>
<sequence>MALRLVTFDALYTIIIPRLPVHVQYSQTFEPYLGTLQPDAIRESFRVAFRTLEAEQPAYAKGSQAWWTEVIKRTALGAGADEKLLDISLPQIVPRLMGRFSSKEGYRAFDDTIPALRCLSDEMNILTAVVSNADSRLHLVLQDLGFPASLNPVVLSEEEGIEKPSPSIFLRALARVNAAAPRSQHPIRPEECLHIGDELVADYNGARAAGMQALLLRRAELADERVHKGLEAVSGVEVVKDMDAVIRWRRSKRHRPYPQVENIG</sequence>
<evidence type="ECO:0000313" key="1">
    <source>
        <dbReference type="EMBL" id="RDB25020.1"/>
    </source>
</evidence>
<organism evidence="1 2">
    <name type="scientific">Hypsizygus marmoreus</name>
    <name type="common">White beech mushroom</name>
    <name type="synonym">Agaricus marmoreus</name>
    <dbReference type="NCBI Taxonomy" id="39966"/>
    <lineage>
        <taxon>Eukaryota</taxon>
        <taxon>Fungi</taxon>
        <taxon>Dikarya</taxon>
        <taxon>Basidiomycota</taxon>
        <taxon>Agaricomycotina</taxon>
        <taxon>Agaricomycetes</taxon>
        <taxon>Agaricomycetidae</taxon>
        <taxon>Agaricales</taxon>
        <taxon>Tricholomatineae</taxon>
        <taxon>Lyophyllaceae</taxon>
        <taxon>Hypsizygus</taxon>
    </lineage>
</organism>
<dbReference type="InParanoid" id="A0A369JUY0"/>
<gene>
    <name evidence="1" type="primary">SPAC7D4.05</name>
    <name evidence="1" type="ORF">Hypma_007833</name>
</gene>
<reference evidence="1" key="1">
    <citation type="submission" date="2018-04" db="EMBL/GenBank/DDBJ databases">
        <title>Whole genome sequencing of Hypsizygus marmoreus.</title>
        <authorList>
            <person name="Choi I.-G."/>
            <person name="Min B."/>
            <person name="Kim J.-G."/>
            <person name="Kim S."/>
            <person name="Oh Y.-L."/>
            <person name="Kong W.-S."/>
            <person name="Park H."/>
            <person name="Jeong J."/>
            <person name="Song E.-S."/>
        </authorList>
    </citation>
    <scope>NUCLEOTIDE SEQUENCE [LARGE SCALE GENOMIC DNA]</scope>
    <source>
        <strain evidence="1">51987-8</strain>
    </source>
</reference>
<dbReference type="Pfam" id="PF00702">
    <property type="entry name" value="Hydrolase"/>
    <property type="match status" value="1"/>
</dbReference>
<dbReference type="InterPro" id="IPR051828">
    <property type="entry name" value="HAD-like_hydrolase_domain"/>
</dbReference>
<dbReference type="FunCoup" id="A0A369JUY0">
    <property type="interactions" value="202"/>
</dbReference>
<dbReference type="InterPro" id="IPR036412">
    <property type="entry name" value="HAD-like_sf"/>
</dbReference>
<dbReference type="InterPro" id="IPR006439">
    <property type="entry name" value="HAD-SF_hydro_IA"/>
</dbReference>
<dbReference type="NCBIfam" id="TIGR01549">
    <property type="entry name" value="HAD-SF-IA-v1"/>
    <property type="match status" value="1"/>
</dbReference>
<dbReference type="Gene3D" id="1.10.150.720">
    <property type="entry name" value="Haloacid dehalogenase-like hydrolase"/>
    <property type="match status" value="1"/>
</dbReference>
<protein>
    <submittedName>
        <fullName evidence="1">Uncharacterized hydrolase C7D4.05</fullName>
    </submittedName>
</protein>
<dbReference type="PANTHER" id="PTHR46191">
    <property type="match status" value="1"/>
</dbReference>
<dbReference type="AlphaFoldDB" id="A0A369JUY0"/>
<dbReference type="PANTHER" id="PTHR46191:SF2">
    <property type="entry name" value="HALOACID DEHALOGENASE-LIKE HYDROLASE DOMAIN-CONTAINING PROTEIN 3"/>
    <property type="match status" value="1"/>
</dbReference>
<dbReference type="SFLD" id="SFLDS00003">
    <property type="entry name" value="Haloacid_Dehalogenase"/>
    <property type="match status" value="1"/>
</dbReference>
<keyword evidence="2" id="KW-1185">Reference proteome</keyword>
<dbReference type="SFLD" id="SFLDG01129">
    <property type="entry name" value="C1.5:_HAD__Beta-PGM__Phosphata"/>
    <property type="match status" value="1"/>
</dbReference>
<keyword evidence="1" id="KW-0378">Hydrolase</keyword>
<dbReference type="InterPro" id="IPR023214">
    <property type="entry name" value="HAD_sf"/>
</dbReference>
<dbReference type="OrthoDB" id="444127at2759"/>
<dbReference type="EMBL" id="LUEZ02000041">
    <property type="protein sequence ID" value="RDB25020.1"/>
    <property type="molecule type" value="Genomic_DNA"/>
</dbReference>
<dbReference type="Gene3D" id="3.40.50.1000">
    <property type="entry name" value="HAD superfamily/HAD-like"/>
    <property type="match status" value="1"/>
</dbReference>
<dbReference type="GO" id="GO:0005634">
    <property type="term" value="C:nucleus"/>
    <property type="evidence" value="ECO:0007669"/>
    <property type="project" value="TreeGrafter"/>
</dbReference>
<name>A0A369JUY0_HYPMA</name>
<dbReference type="Proteomes" id="UP000076154">
    <property type="component" value="Unassembled WGS sequence"/>
</dbReference>
<dbReference type="InterPro" id="IPR044924">
    <property type="entry name" value="HAD-SF_hydro_IA_REG-2-like_cap"/>
</dbReference>
<dbReference type="SUPFAM" id="SSF56784">
    <property type="entry name" value="HAD-like"/>
    <property type="match status" value="1"/>
</dbReference>
<evidence type="ECO:0000313" key="2">
    <source>
        <dbReference type="Proteomes" id="UP000076154"/>
    </source>
</evidence>
<dbReference type="GO" id="GO:0016791">
    <property type="term" value="F:phosphatase activity"/>
    <property type="evidence" value="ECO:0007669"/>
    <property type="project" value="UniProtKB-ARBA"/>
</dbReference>
<proteinExistence type="predicted"/>
<comment type="caution">
    <text evidence="1">The sequence shown here is derived from an EMBL/GenBank/DDBJ whole genome shotgun (WGS) entry which is preliminary data.</text>
</comment>